<dbReference type="PANTHER" id="PTHR10655">
    <property type="entry name" value="LYSOPHOSPHOLIPASE-RELATED"/>
    <property type="match status" value="1"/>
</dbReference>
<accession>A0ABD3PGH3</accession>
<comment type="similarity">
    <text evidence="1">Belongs to the AB hydrolase superfamily. AB hydrolase 2 family.</text>
</comment>
<evidence type="ECO:0000256" key="1">
    <source>
        <dbReference type="ARBA" id="ARBA00006499"/>
    </source>
</evidence>
<keyword evidence="2" id="KW-0378">Hydrolase</keyword>
<sequence length="342" mass="38025">MAGSPTLAHTRKKVRPRRSYFAYVSNVVVSDWIGHSKSVSETVRERNMSDVRETFVRRSVGLFRTPVQVQCRSPDFRVMLQFKSFVFSVAPIILTSSPRGSIRSVTAMMMSNSSTSSQQCSDNGKSAVIFLHGLGDTPAGWSSLQRNLPSIRPKLGKDVHYVFPPAPTVSISINGGMQMPGWFDLYDWPIGVNARDDRDGKLAAVEQIEQTVERLEKEEGISPSRMIVGGFSQGGAVALLASYHRRTQGKVPFAGCVCLSGWLTLKDELVVSEEVAKSTPLFWGHGRYDDKVLFEQQAFGVEKLQSHGVDVTHAAYPMGHESDYDELEAMAEFIEKRLFPEE</sequence>
<comment type="caution">
    <text evidence="4">The sequence shown here is derived from an EMBL/GenBank/DDBJ whole genome shotgun (WGS) entry which is preliminary data.</text>
</comment>
<dbReference type="SUPFAM" id="SSF53474">
    <property type="entry name" value="alpha/beta-Hydrolases"/>
    <property type="match status" value="1"/>
</dbReference>
<name>A0ABD3PGH3_9STRA</name>
<organism evidence="4 5">
    <name type="scientific">Cyclotella cryptica</name>
    <dbReference type="NCBI Taxonomy" id="29204"/>
    <lineage>
        <taxon>Eukaryota</taxon>
        <taxon>Sar</taxon>
        <taxon>Stramenopiles</taxon>
        <taxon>Ochrophyta</taxon>
        <taxon>Bacillariophyta</taxon>
        <taxon>Coscinodiscophyceae</taxon>
        <taxon>Thalassiosirophycidae</taxon>
        <taxon>Stephanodiscales</taxon>
        <taxon>Stephanodiscaceae</taxon>
        <taxon>Cyclotella</taxon>
    </lineage>
</organism>
<dbReference type="InterPro" id="IPR003140">
    <property type="entry name" value="PLipase/COase/thioEstase"/>
</dbReference>
<dbReference type="AlphaFoldDB" id="A0ABD3PGH3"/>
<feature type="domain" description="Phospholipase/carboxylesterase/thioesterase" evidence="3">
    <location>
        <begin position="121"/>
        <end position="336"/>
    </location>
</feature>
<evidence type="ECO:0000259" key="3">
    <source>
        <dbReference type="Pfam" id="PF02230"/>
    </source>
</evidence>
<evidence type="ECO:0000313" key="5">
    <source>
        <dbReference type="Proteomes" id="UP001516023"/>
    </source>
</evidence>
<keyword evidence="5" id="KW-1185">Reference proteome</keyword>
<dbReference type="EMBL" id="JABMIG020000180">
    <property type="protein sequence ID" value="KAL3787193.1"/>
    <property type="molecule type" value="Genomic_DNA"/>
</dbReference>
<dbReference type="Pfam" id="PF02230">
    <property type="entry name" value="Abhydrolase_2"/>
    <property type="match status" value="1"/>
</dbReference>
<proteinExistence type="inferred from homology"/>
<gene>
    <name evidence="4" type="ORF">HJC23_010203</name>
</gene>
<dbReference type="PANTHER" id="PTHR10655:SF17">
    <property type="entry name" value="LYSOPHOSPHOLIPASE-LIKE PROTEIN 1"/>
    <property type="match status" value="1"/>
</dbReference>
<dbReference type="GO" id="GO:0016787">
    <property type="term" value="F:hydrolase activity"/>
    <property type="evidence" value="ECO:0007669"/>
    <property type="project" value="UniProtKB-KW"/>
</dbReference>
<reference evidence="4 5" key="1">
    <citation type="journal article" date="2020" name="G3 (Bethesda)">
        <title>Improved Reference Genome for Cyclotella cryptica CCMP332, a Model for Cell Wall Morphogenesis, Salinity Adaptation, and Lipid Production in Diatoms (Bacillariophyta).</title>
        <authorList>
            <person name="Roberts W.R."/>
            <person name="Downey K.M."/>
            <person name="Ruck E.C."/>
            <person name="Traller J.C."/>
            <person name="Alverson A.J."/>
        </authorList>
    </citation>
    <scope>NUCLEOTIDE SEQUENCE [LARGE SCALE GENOMIC DNA]</scope>
    <source>
        <strain evidence="4 5">CCMP332</strain>
    </source>
</reference>
<dbReference type="Proteomes" id="UP001516023">
    <property type="component" value="Unassembled WGS sequence"/>
</dbReference>
<evidence type="ECO:0000313" key="4">
    <source>
        <dbReference type="EMBL" id="KAL3787193.1"/>
    </source>
</evidence>
<dbReference type="InterPro" id="IPR050565">
    <property type="entry name" value="LYPA1-2/EST-like"/>
</dbReference>
<protein>
    <recommendedName>
        <fullName evidence="3">Phospholipase/carboxylesterase/thioesterase domain-containing protein</fullName>
    </recommendedName>
</protein>
<dbReference type="Gene3D" id="3.40.50.1820">
    <property type="entry name" value="alpha/beta hydrolase"/>
    <property type="match status" value="1"/>
</dbReference>
<dbReference type="InterPro" id="IPR029058">
    <property type="entry name" value="AB_hydrolase_fold"/>
</dbReference>
<evidence type="ECO:0000256" key="2">
    <source>
        <dbReference type="ARBA" id="ARBA00022801"/>
    </source>
</evidence>